<dbReference type="InterPro" id="IPR003738">
    <property type="entry name" value="SRAP"/>
</dbReference>
<dbReference type="RefSeq" id="WP_007643453.1">
    <property type="nucleotide sequence ID" value="NC_020514.1"/>
</dbReference>
<dbReference type="InterPro" id="IPR036590">
    <property type="entry name" value="SRAP-like"/>
</dbReference>
<dbReference type="OrthoDB" id="6192129at2"/>
<dbReference type="GO" id="GO:0003697">
    <property type="term" value="F:single-stranded DNA binding"/>
    <property type="evidence" value="ECO:0007669"/>
    <property type="project" value="InterPro"/>
</dbReference>
<dbReference type="SUPFAM" id="SSF143081">
    <property type="entry name" value="BB1717-like"/>
    <property type="match status" value="1"/>
</dbReference>
<sequence>MRVGTRATFNARNLDISCWQSALHYNRAIVLATGIDKYKVFGKTKHQHYVQSDEIFVIGALYRKISESRYSCAVLTKDAHPKMEPHHDKACPAFLPNGEKFLKLWLSRPVQKLLETDHVLNYATLYSTLKVQRVKTYKDKVPYQSFSPVILHSDLLVIQRSG</sequence>
<proteinExistence type="predicted"/>
<dbReference type="AlphaFoldDB" id="K7ADV6"/>
<dbReference type="GO" id="GO:0106300">
    <property type="term" value="P:protein-DNA covalent cross-linking repair"/>
    <property type="evidence" value="ECO:0007669"/>
    <property type="project" value="InterPro"/>
</dbReference>
<dbReference type="Pfam" id="PF02586">
    <property type="entry name" value="SRAP"/>
    <property type="match status" value="1"/>
</dbReference>
<accession>K7ADV6</accession>
<name>K7ADV6_9ALTE</name>
<protein>
    <submittedName>
        <fullName evidence="1">Uncharacterized protein</fullName>
    </submittedName>
</protein>
<dbReference type="KEGG" id="gps:C427_2078"/>
<dbReference type="HOGENOM" id="CLU_1633797_0_0_6"/>
<reference evidence="1 2" key="1">
    <citation type="journal article" date="2013" name="Genome Announc.">
        <title>Complete Genome Sequence of Glaciecola psychrophila Strain 170T.</title>
        <authorList>
            <person name="Yin J."/>
            <person name="Chen J."/>
            <person name="Liu G."/>
            <person name="Yu Y."/>
            <person name="Song L."/>
            <person name="Wang X."/>
            <person name="Qu X."/>
        </authorList>
    </citation>
    <scope>NUCLEOTIDE SEQUENCE [LARGE SCALE GENOMIC DNA]</scope>
    <source>
        <strain evidence="1 2">170</strain>
    </source>
</reference>
<dbReference type="STRING" id="1129794.C427_2078"/>
<dbReference type="eggNOG" id="COG2135">
    <property type="taxonomic scope" value="Bacteria"/>
</dbReference>
<organism evidence="1 2">
    <name type="scientific">Paraglaciecola psychrophila 170</name>
    <dbReference type="NCBI Taxonomy" id="1129794"/>
    <lineage>
        <taxon>Bacteria</taxon>
        <taxon>Pseudomonadati</taxon>
        <taxon>Pseudomonadota</taxon>
        <taxon>Gammaproteobacteria</taxon>
        <taxon>Alteromonadales</taxon>
        <taxon>Alteromonadaceae</taxon>
        <taxon>Paraglaciecola</taxon>
    </lineage>
</organism>
<gene>
    <name evidence="1" type="ORF">C427_2078</name>
</gene>
<dbReference type="EMBL" id="CP003837">
    <property type="protein sequence ID" value="AGH44187.1"/>
    <property type="molecule type" value="Genomic_DNA"/>
</dbReference>
<dbReference type="Gene3D" id="3.90.1680.10">
    <property type="entry name" value="SOS response associated peptidase-like"/>
    <property type="match status" value="1"/>
</dbReference>
<dbReference type="Proteomes" id="UP000011864">
    <property type="component" value="Chromosome"/>
</dbReference>
<keyword evidence="2" id="KW-1185">Reference proteome</keyword>
<dbReference type="PATRIC" id="fig|1129794.4.peg.2056"/>
<evidence type="ECO:0000313" key="1">
    <source>
        <dbReference type="EMBL" id="AGH44187.1"/>
    </source>
</evidence>
<evidence type="ECO:0000313" key="2">
    <source>
        <dbReference type="Proteomes" id="UP000011864"/>
    </source>
</evidence>